<comment type="caution">
    <text evidence="2">The sequence shown here is derived from an EMBL/GenBank/DDBJ whole genome shotgun (WGS) entry which is preliminary data.</text>
</comment>
<reference evidence="2" key="1">
    <citation type="journal article" date="2020" name="Stud. Mycol.">
        <title>101 Dothideomycetes genomes: a test case for predicting lifestyles and emergence of pathogens.</title>
        <authorList>
            <person name="Haridas S."/>
            <person name="Albert R."/>
            <person name="Binder M."/>
            <person name="Bloem J."/>
            <person name="Labutti K."/>
            <person name="Salamov A."/>
            <person name="Andreopoulos B."/>
            <person name="Baker S."/>
            <person name="Barry K."/>
            <person name="Bills G."/>
            <person name="Bluhm B."/>
            <person name="Cannon C."/>
            <person name="Castanera R."/>
            <person name="Culley D."/>
            <person name="Daum C."/>
            <person name="Ezra D."/>
            <person name="Gonzalez J."/>
            <person name="Henrissat B."/>
            <person name="Kuo A."/>
            <person name="Liang C."/>
            <person name="Lipzen A."/>
            <person name="Lutzoni F."/>
            <person name="Magnuson J."/>
            <person name="Mondo S."/>
            <person name="Nolan M."/>
            <person name="Ohm R."/>
            <person name="Pangilinan J."/>
            <person name="Park H.-J."/>
            <person name="Ramirez L."/>
            <person name="Alfaro M."/>
            <person name="Sun H."/>
            <person name="Tritt A."/>
            <person name="Yoshinaga Y."/>
            <person name="Zwiers L.-H."/>
            <person name="Turgeon B."/>
            <person name="Goodwin S."/>
            <person name="Spatafora J."/>
            <person name="Crous P."/>
            <person name="Grigoriev I."/>
        </authorList>
    </citation>
    <scope>NUCLEOTIDE SEQUENCE</scope>
    <source>
        <strain evidence="2">CBS 116435</strain>
    </source>
</reference>
<name>A0A9P4QGR3_9PEZI</name>
<evidence type="ECO:0008006" key="4">
    <source>
        <dbReference type="Google" id="ProtNLM"/>
    </source>
</evidence>
<evidence type="ECO:0000256" key="1">
    <source>
        <dbReference type="SAM" id="MobiDB-lite"/>
    </source>
</evidence>
<proteinExistence type="predicted"/>
<dbReference type="AlphaFoldDB" id="A0A9P4QGR3"/>
<feature type="compositionally biased region" description="Basic and acidic residues" evidence="1">
    <location>
        <begin position="245"/>
        <end position="255"/>
    </location>
</feature>
<protein>
    <recommendedName>
        <fullName evidence="4">BTB domain-containing protein</fullName>
    </recommendedName>
</protein>
<dbReference type="OrthoDB" id="3945102at2759"/>
<evidence type="ECO:0000313" key="2">
    <source>
        <dbReference type="EMBL" id="KAF2724579.1"/>
    </source>
</evidence>
<dbReference type="EMBL" id="MU003771">
    <property type="protein sequence ID" value="KAF2724579.1"/>
    <property type="molecule type" value="Genomic_DNA"/>
</dbReference>
<feature type="region of interest" description="Disordered" evidence="1">
    <location>
        <begin position="232"/>
        <end position="255"/>
    </location>
</feature>
<dbReference type="Proteomes" id="UP000799441">
    <property type="component" value="Unassembled WGS sequence"/>
</dbReference>
<gene>
    <name evidence="2" type="ORF">K431DRAFT_217843</name>
</gene>
<evidence type="ECO:0000313" key="3">
    <source>
        <dbReference type="Proteomes" id="UP000799441"/>
    </source>
</evidence>
<keyword evidence="3" id="KW-1185">Reference proteome</keyword>
<sequence>MAEDLDFLRDFPPGDATIQYHDRAGQLCCIANINLLIVGASSALLPHAFQEGRSGPCFYSELLSPITAPGFVRFLYTGTYAPSRVDGVGCLYDDVPTSLLLHCQMYRLGETFDMPDLKTQAYVNVLRQCEFACSSPEQPIDLCAAVRFVYQYLSGHELLLDAIINYCVECLLTHRLPEDAAFADLVYELRVFAQDLNNNVRHRGFESESKFTNTFVITEDLLLTRWQLPKQSSNCGQRHTRQRRTPREKTYRRSA</sequence>
<organism evidence="2 3">
    <name type="scientific">Polychaeton citri CBS 116435</name>
    <dbReference type="NCBI Taxonomy" id="1314669"/>
    <lineage>
        <taxon>Eukaryota</taxon>
        <taxon>Fungi</taxon>
        <taxon>Dikarya</taxon>
        <taxon>Ascomycota</taxon>
        <taxon>Pezizomycotina</taxon>
        <taxon>Dothideomycetes</taxon>
        <taxon>Dothideomycetidae</taxon>
        <taxon>Capnodiales</taxon>
        <taxon>Capnodiaceae</taxon>
        <taxon>Polychaeton</taxon>
    </lineage>
</organism>
<accession>A0A9P4QGR3</accession>